<gene>
    <name evidence="2" type="ORF">WG66_17990</name>
</gene>
<dbReference type="Proteomes" id="UP000054988">
    <property type="component" value="Unassembled WGS sequence"/>
</dbReference>
<feature type="compositionally biased region" description="Acidic residues" evidence="1">
    <location>
        <begin position="41"/>
        <end position="50"/>
    </location>
</feature>
<organism evidence="2 3">
    <name type="scientific">Moniliophthora roreri</name>
    <name type="common">Frosty pod rot fungus</name>
    <name type="synonym">Monilia roreri</name>
    <dbReference type="NCBI Taxonomy" id="221103"/>
    <lineage>
        <taxon>Eukaryota</taxon>
        <taxon>Fungi</taxon>
        <taxon>Dikarya</taxon>
        <taxon>Basidiomycota</taxon>
        <taxon>Agaricomycotina</taxon>
        <taxon>Agaricomycetes</taxon>
        <taxon>Agaricomycetidae</taxon>
        <taxon>Agaricales</taxon>
        <taxon>Marasmiineae</taxon>
        <taxon>Marasmiaceae</taxon>
        <taxon>Moniliophthora</taxon>
    </lineage>
</organism>
<evidence type="ECO:0000256" key="1">
    <source>
        <dbReference type="SAM" id="MobiDB-lite"/>
    </source>
</evidence>
<accession>A0A0W0EZ68</accession>
<dbReference type="eggNOG" id="ENOG502RZVD">
    <property type="taxonomic scope" value="Eukaryota"/>
</dbReference>
<feature type="compositionally biased region" description="Polar residues" evidence="1">
    <location>
        <begin position="225"/>
        <end position="254"/>
    </location>
</feature>
<dbReference type="PANTHER" id="PTHR38698:SF1">
    <property type="entry name" value="FUNGAL PROTEIN"/>
    <property type="match status" value="1"/>
</dbReference>
<dbReference type="EMBL" id="LATX01002433">
    <property type="protein sequence ID" value="KTB29390.1"/>
    <property type="molecule type" value="Genomic_DNA"/>
</dbReference>
<dbReference type="Pfam" id="PF17104">
    <property type="entry name" value="YBL010C_LAA2"/>
    <property type="match status" value="1"/>
</dbReference>
<evidence type="ECO:0000313" key="3">
    <source>
        <dbReference type="Proteomes" id="UP000054988"/>
    </source>
</evidence>
<dbReference type="InterPro" id="IPR031355">
    <property type="entry name" value="YBL010C/LAA2-like"/>
</dbReference>
<dbReference type="AlphaFoldDB" id="A0A0W0EZ68"/>
<feature type="compositionally biased region" description="Low complexity" evidence="1">
    <location>
        <begin position="26"/>
        <end position="37"/>
    </location>
</feature>
<evidence type="ECO:0000313" key="2">
    <source>
        <dbReference type="EMBL" id="KTB29390.1"/>
    </source>
</evidence>
<feature type="region of interest" description="Disordered" evidence="1">
    <location>
        <begin position="23"/>
        <end position="87"/>
    </location>
</feature>
<name>A0A0W0EZ68_MONRR</name>
<sequence length="349" mass="37675">MDDDLTFGASVWGSTEPVNLFPVKQSSSDILPSSSTSAPQPDDDFDDFDDFGSAAEVPQSAVDDDDFGDFGDADEMATPADFASPGYPSEVPVAGPSRVGWEALRLNPFPSKDDLAEQINDILDPAWSGIPVSQCLTDDGIRDVEGVNQILQMNESRELYSILVQSPPPTKPPNWIRSRIRRQHLIAQGIPVNLDEVLPAANGKTLPPLQITTRPMSAPPGPRNAKNTASTPASEANSRAGSPRSSVATRSSQFGPKPRLDDAKISELLELDIDNLRLQPLPVLERHLNNMKMQTANVSALLAHLLQTRDALQQDSETYNGLIAELIGEAQKNKTGKGRMVSKRGSGMA</sequence>
<proteinExistence type="predicted"/>
<feature type="region of interest" description="Disordered" evidence="1">
    <location>
        <begin position="202"/>
        <end position="259"/>
    </location>
</feature>
<protein>
    <submittedName>
        <fullName evidence="2">Uncharacterized protein</fullName>
    </submittedName>
</protein>
<feature type="compositionally biased region" description="Acidic residues" evidence="1">
    <location>
        <begin position="62"/>
        <end position="75"/>
    </location>
</feature>
<dbReference type="PANTHER" id="PTHR38698">
    <property type="entry name" value="EXPRESSED PROTEIN"/>
    <property type="match status" value="1"/>
</dbReference>
<comment type="caution">
    <text evidence="2">The sequence shown here is derived from an EMBL/GenBank/DDBJ whole genome shotgun (WGS) entry which is preliminary data.</text>
</comment>
<reference evidence="2 3" key="1">
    <citation type="submission" date="2015-12" db="EMBL/GenBank/DDBJ databases">
        <title>Draft genome sequence of Moniliophthora roreri, the causal agent of frosty pod rot of cacao.</title>
        <authorList>
            <person name="Aime M.C."/>
            <person name="Diaz-Valderrama J.R."/>
            <person name="Kijpornyongpan T."/>
            <person name="Phillips-Mora W."/>
        </authorList>
    </citation>
    <scope>NUCLEOTIDE SEQUENCE [LARGE SCALE GENOMIC DNA]</scope>
    <source>
        <strain evidence="2 3">MCA 2952</strain>
    </source>
</reference>